<reference key="2">
    <citation type="submission" date="2011-08" db="EMBL/GenBank/DDBJ databases">
        <title>Genome sequence of Naumovozyma castellii.</title>
        <authorList>
            <person name="Gordon J.L."/>
            <person name="Armisen D."/>
            <person name="Proux-Wera E."/>
            <person name="OhEigeartaigh S.S."/>
            <person name="Byrne K.P."/>
            <person name="Wolfe K.H."/>
        </authorList>
    </citation>
    <scope>NUCLEOTIDE SEQUENCE</scope>
    <source>
        <strain>Type strain:CBS 4309</strain>
    </source>
</reference>
<name>G0V5J6_NAUCA</name>
<dbReference type="OMA" id="SESPRIW"/>
<evidence type="ECO:0000313" key="1">
    <source>
        <dbReference type="EMBL" id="CCC66732.1"/>
    </source>
</evidence>
<proteinExistence type="predicted"/>
<dbReference type="eggNOG" id="ENOG502S1H9">
    <property type="taxonomic scope" value="Eukaryota"/>
</dbReference>
<dbReference type="GeneID" id="96900223"/>
<gene>
    <name evidence="1" type="primary">NCAS0A01740</name>
    <name evidence="1" type="ordered locus">NCAS_0A01740</name>
</gene>
<sequence length="278" mass="32877">MNTDEETLKRRRDKFSKEATLQIRNDLLRDAALLSRSSSDANLETIINDYAAREKIVRELEQLFQSRDNDALLEHGLRKLREVIVRRSSSDYKNDSKFVAQIHKIYSMSYEFYLGKNNTKLYSILQFLYEQFPGLKNEDGYSYDDVLIIFCSHISKDIYECLQVARSSISKSSMLLVQLSLIYTDRIDSSASWFEILARFRQDSLIYQFLERTKIIAEMELRCLNDCNLVYRQISLKAVERVWYHNLPIVESDDELRKKWKGSVIINSKEEMILMRKK</sequence>
<accession>G0V5J6</accession>
<dbReference type="HOGENOM" id="CLU_1001781_0_0_1"/>
<dbReference type="RefSeq" id="XP_003673125.1">
    <property type="nucleotide sequence ID" value="XM_003673077.1"/>
</dbReference>
<keyword evidence="2" id="KW-1185">Reference proteome</keyword>
<dbReference type="AlphaFoldDB" id="G0V5J6"/>
<reference evidence="2" key="1">
    <citation type="journal article" date="2011" name="Proc. Natl. Acad. Sci. U.S.A.">
        <title>Evolutionary erosion of yeast sex chromosomes by mating-type switching accidents.</title>
        <authorList>
            <person name="Gordon J.L."/>
            <person name="Armisen D."/>
            <person name="Proux-Wera E."/>
            <person name="Oheigeartaigh S.S."/>
            <person name="Byrne K.P."/>
            <person name="Wolfe K.H."/>
        </authorList>
    </citation>
    <scope>NUCLEOTIDE SEQUENCE [LARGE SCALE GENOMIC DNA]</scope>
    <source>
        <strain evidence="2">ATCC 76901 / BCRC 22586 / CBS 4309 / NBRC 1992 / NRRL Y-12630</strain>
    </source>
</reference>
<evidence type="ECO:0000313" key="2">
    <source>
        <dbReference type="Proteomes" id="UP000001640"/>
    </source>
</evidence>
<protein>
    <recommendedName>
        <fullName evidence="3">CSN8/PSMD8/EIF3K domain-containing protein</fullName>
    </recommendedName>
</protein>
<dbReference type="InParanoid" id="G0V5J6"/>
<organism evidence="1 2">
    <name type="scientific">Naumovozyma castellii</name>
    <name type="common">Yeast</name>
    <name type="synonym">Saccharomyces castellii</name>
    <dbReference type="NCBI Taxonomy" id="27288"/>
    <lineage>
        <taxon>Eukaryota</taxon>
        <taxon>Fungi</taxon>
        <taxon>Dikarya</taxon>
        <taxon>Ascomycota</taxon>
        <taxon>Saccharomycotina</taxon>
        <taxon>Saccharomycetes</taxon>
        <taxon>Saccharomycetales</taxon>
        <taxon>Saccharomycetaceae</taxon>
        <taxon>Naumovozyma</taxon>
    </lineage>
</organism>
<dbReference type="OrthoDB" id="4035094at2759"/>
<dbReference type="Proteomes" id="UP000001640">
    <property type="component" value="Chromosome 1"/>
</dbReference>
<dbReference type="KEGG" id="ncs:NCAS_0A01740"/>
<dbReference type="EMBL" id="HE576752">
    <property type="protein sequence ID" value="CCC66732.1"/>
    <property type="molecule type" value="Genomic_DNA"/>
</dbReference>
<evidence type="ECO:0008006" key="3">
    <source>
        <dbReference type="Google" id="ProtNLM"/>
    </source>
</evidence>